<protein>
    <submittedName>
        <fullName evidence="1">Uncharacterized protein</fullName>
    </submittedName>
</protein>
<dbReference type="VEuPathDB" id="FungiDB:HCDG_08848"/>
<sequence>MIVGGYSVQGTRRLNIEQEDSLRLVKYTTTKVGIMKLGVPLDRRARDGMLSLLEAAASLVILLETLNSDIFETTTILKDGKRRVHHFSLVDGIYCFQGPAARVPSSRGGDIS</sequence>
<evidence type="ECO:0000313" key="2">
    <source>
        <dbReference type="Proteomes" id="UP000002624"/>
    </source>
</evidence>
<proteinExistence type="predicted"/>
<dbReference type="Proteomes" id="UP000002624">
    <property type="component" value="Unassembled WGS sequence"/>
</dbReference>
<dbReference type="HOGENOM" id="CLU_2145110_0_0_1"/>
<reference evidence="2" key="1">
    <citation type="submission" date="2009-05" db="EMBL/GenBank/DDBJ databases">
        <title>The genome sequence of Ajellomyces capsulatus strain H143.</title>
        <authorList>
            <person name="Champion M."/>
            <person name="Cuomo C.A."/>
            <person name="Ma L.-J."/>
            <person name="Henn M.R."/>
            <person name="Sil A."/>
            <person name="Goldman B."/>
            <person name="Young S.K."/>
            <person name="Kodira C.D."/>
            <person name="Zeng Q."/>
            <person name="Koehrsen M."/>
            <person name="Alvarado L."/>
            <person name="Berlin A.M."/>
            <person name="Borenstein D."/>
            <person name="Chen Z."/>
            <person name="Engels R."/>
            <person name="Freedman E."/>
            <person name="Gellesch M."/>
            <person name="Goldberg J."/>
            <person name="Griggs A."/>
            <person name="Gujja S."/>
            <person name="Heiman D.I."/>
            <person name="Hepburn T.A."/>
            <person name="Howarth C."/>
            <person name="Jen D."/>
            <person name="Larson L."/>
            <person name="Lewis B."/>
            <person name="Mehta T."/>
            <person name="Park D."/>
            <person name="Pearson M."/>
            <person name="Roberts A."/>
            <person name="Saif S."/>
            <person name="Shea T.D."/>
            <person name="Shenoy N."/>
            <person name="Sisk P."/>
            <person name="Stolte C."/>
            <person name="Sykes S."/>
            <person name="Walk T."/>
            <person name="White J."/>
            <person name="Yandava C."/>
            <person name="Klein B."/>
            <person name="McEwen J.G."/>
            <person name="Puccia R."/>
            <person name="Goldman G.H."/>
            <person name="Felipe M.S."/>
            <person name="Nino-Vega G."/>
            <person name="San-Blas G."/>
            <person name="Taylor J.W."/>
            <person name="Mendoza L."/>
            <person name="Galagan J.E."/>
            <person name="Nusbaum C."/>
            <person name="Birren B.W."/>
        </authorList>
    </citation>
    <scope>NUCLEOTIDE SEQUENCE [LARGE SCALE GENOMIC DNA]</scope>
    <source>
        <strain evidence="2">H143</strain>
    </source>
</reference>
<dbReference type="AlphaFoldDB" id="C6HQD0"/>
<organism evidence="1 2">
    <name type="scientific">Ajellomyces capsulatus (strain H143)</name>
    <name type="common">Darling's disease fungus</name>
    <name type="synonym">Histoplasma capsulatum</name>
    <dbReference type="NCBI Taxonomy" id="544712"/>
    <lineage>
        <taxon>Eukaryota</taxon>
        <taxon>Fungi</taxon>
        <taxon>Dikarya</taxon>
        <taxon>Ascomycota</taxon>
        <taxon>Pezizomycotina</taxon>
        <taxon>Eurotiomycetes</taxon>
        <taxon>Eurotiomycetidae</taxon>
        <taxon>Onygenales</taxon>
        <taxon>Ajellomycetaceae</taxon>
        <taxon>Histoplasma</taxon>
    </lineage>
</organism>
<dbReference type="EMBL" id="GG692435">
    <property type="protein sequence ID" value="EER37397.1"/>
    <property type="molecule type" value="Genomic_DNA"/>
</dbReference>
<name>C6HQD0_AJECH</name>
<evidence type="ECO:0000313" key="1">
    <source>
        <dbReference type="EMBL" id="EER37397.1"/>
    </source>
</evidence>
<gene>
    <name evidence="1" type="ORF">HCDG_08848</name>
</gene>
<accession>C6HQD0</accession>